<evidence type="ECO:0000256" key="7">
    <source>
        <dbReference type="RuleBase" id="RU003540"/>
    </source>
</evidence>
<dbReference type="GO" id="GO:0005509">
    <property type="term" value="F:calcium ion binding"/>
    <property type="evidence" value="ECO:0007669"/>
    <property type="project" value="InterPro"/>
</dbReference>
<dbReference type="FunFam" id="1.10.220.10:FF:000002">
    <property type="entry name" value="Annexin"/>
    <property type="match status" value="1"/>
</dbReference>
<keyword evidence="2" id="KW-0479">Metal-binding</keyword>
<dbReference type="PRINTS" id="PR00196">
    <property type="entry name" value="ANNEXIN"/>
</dbReference>
<dbReference type="InterPro" id="IPR001464">
    <property type="entry name" value="Annexin"/>
</dbReference>
<dbReference type="InterPro" id="IPR018252">
    <property type="entry name" value="Annexin_repeat_CS"/>
</dbReference>
<evidence type="ECO:0000256" key="5">
    <source>
        <dbReference type="ARBA" id="ARBA00023216"/>
    </source>
</evidence>
<gene>
    <name evidence="8" type="ORF">MtrunA17_Chr6g0479411</name>
</gene>
<dbReference type="SUPFAM" id="SSF47874">
    <property type="entry name" value="Annexin"/>
    <property type="match status" value="1"/>
</dbReference>
<dbReference type="InterPro" id="IPR037104">
    <property type="entry name" value="Annexin_sf"/>
</dbReference>
<comment type="domain">
    <text evidence="7">A pair of annexin repeats may form one binding site for calcium and phospholipid.</text>
</comment>
<dbReference type="InterPro" id="IPR018502">
    <property type="entry name" value="Annexin_repeat"/>
</dbReference>
<keyword evidence="5 7" id="KW-0041">Annexin</keyword>
<dbReference type="SMART" id="SM00335">
    <property type="entry name" value="ANX"/>
    <property type="match status" value="4"/>
</dbReference>
<dbReference type="Gene3D" id="1.10.220.10">
    <property type="entry name" value="Annexin"/>
    <property type="match status" value="4"/>
</dbReference>
<accession>A0A396HNA1</accession>
<name>A0A396HNA1_MEDTR</name>
<evidence type="ECO:0000256" key="6">
    <source>
        <dbReference type="ARBA" id="ARBA00023302"/>
    </source>
</evidence>
<evidence type="ECO:0000256" key="1">
    <source>
        <dbReference type="ARBA" id="ARBA00007831"/>
    </source>
</evidence>
<evidence type="ECO:0000313" key="8">
    <source>
        <dbReference type="EMBL" id="RHN52337.1"/>
    </source>
</evidence>
<dbReference type="EMBL" id="PSQE01000006">
    <property type="protein sequence ID" value="RHN52337.1"/>
    <property type="molecule type" value="Genomic_DNA"/>
</dbReference>
<dbReference type="PROSITE" id="PS51897">
    <property type="entry name" value="ANNEXIN_2"/>
    <property type="match status" value="4"/>
</dbReference>
<organism evidence="8">
    <name type="scientific">Medicago truncatula</name>
    <name type="common">Barrel medic</name>
    <name type="synonym">Medicago tribuloides</name>
    <dbReference type="NCBI Taxonomy" id="3880"/>
    <lineage>
        <taxon>Eukaryota</taxon>
        <taxon>Viridiplantae</taxon>
        <taxon>Streptophyta</taxon>
        <taxon>Embryophyta</taxon>
        <taxon>Tracheophyta</taxon>
        <taxon>Spermatophyta</taxon>
        <taxon>Magnoliopsida</taxon>
        <taxon>eudicotyledons</taxon>
        <taxon>Gunneridae</taxon>
        <taxon>Pentapetalae</taxon>
        <taxon>rosids</taxon>
        <taxon>fabids</taxon>
        <taxon>Fabales</taxon>
        <taxon>Fabaceae</taxon>
        <taxon>Papilionoideae</taxon>
        <taxon>50 kb inversion clade</taxon>
        <taxon>NPAAA clade</taxon>
        <taxon>Hologalegina</taxon>
        <taxon>IRL clade</taxon>
        <taxon>Trifolieae</taxon>
        <taxon>Medicago</taxon>
    </lineage>
</organism>
<dbReference type="PROSITE" id="PS00223">
    <property type="entry name" value="ANNEXIN_1"/>
    <property type="match status" value="2"/>
</dbReference>
<protein>
    <recommendedName>
        <fullName evidence="7">Annexin</fullName>
    </recommendedName>
</protein>
<dbReference type="AlphaFoldDB" id="A0A396HNA1"/>
<sequence length="342" mass="38753">MGRPARFDSSSCYFFVCFTFIVFIERKMATLVVPPAPPSPLDDAMQLYRAFKGFGCDTSVVINILAHRDATQRAFIQQEYETTYAEELSKCLVSELRGKLETAVLLWMPDPAGRDVEIIRKSLIVDKNLEAATEVICSRTPSHLQYLKKIYHSKFDVYLEKEIESNTSGDLQKLLLAYVSTPRQEGPEFNKEIAEKDAKVLYKTLEKKLGSDEKTFVQIFSERSGTHLAAVNSYYHDMYGHSLKKAVKNETSGNFGRALVTIIQCATNPAKYFAKVLYKAMKGLGTNDHTLIRVIVTRTEIDMKYIKTEYAKKYKKTLNDAVHSETSGNYRAFLLALLGPNN</sequence>
<dbReference type="GO" id="GO:0006950">
    <property type="term" value="P:response to stress"/>
    <property type="evidence" value="ECO:0007669"/>
    <property type="project" value="UniProtKB-ARBA"/>
</dbReference>
<proteinExistence type="inferred from homology"/>
<dbReference type="PANTHER" id="PTHR10502">
    <property type="entry name" value="ANNEXIN"/>
    <property type="match status" value="1"/>
</dbReference>
<evidence type="ECO:0000256" key="3">
    <source>
        <dbReference type="ARBA" id="ARBA00022737"/>
    </source>
</evidence>
<comment type="similarity">
    <text evidence="1 7">Belongs to the annexin family.</text>
</comment>
<evidence type="ECO:0000256" key="2">
    <source>
        <dbReference type="ARBA" id="ARBA00022723"/>
    </source>
</evidence>
<reference evidence="8" key="1">
    <citation type="journal article" date="2018" name="Nat. Plants">
        <title>Whole-genome landscape of Medicago truncatula symbiotic genes.</title>
        <authorList>
            <person name="Pecrix Y."/>
            <person name="Gamas P."/>
            <person name="Carrere S."/>
        </authorList>
    </citation>
    <scope>NUCLEOTIDE SEQUENCE</scope>
    <source>
        <tissue evidence="8">Leaves</tissue>
    </source>
</reference>
<dbReference type="Proteomes" id="UP000265566">
    <property type="component" value="Chromosome 6"/>
</dbReference>
<dbReference type="PANTHER" id="PTHR10502:SF102">
    <property type="entry name" value="ANNEXIN B11"/>
    <property type="match status" value="1"/>
</dbReference>
<evidence type="ECO:0000256" key="4">
    <source>
        <dbReference type="ARBA" id="ARBA00022837"/>
    </source>
</evidence>
<dbReference type="GO" id="GO:0005544">
    <property type="term" value="F:calcium-dependent phospholipid binding"/>
    <property type="evidence" value="ECO:0007669"/>
    <property type="project" value="UniProtKB-KW"/>
</dbReference>
<keyword evidence="3 7" id="KW-0677">Repeat</keyword>
<keyword evidence="6 7" id="KW-0111">Calcium/phospholipid-binding</keyword>
<comment type="caution">
    <text evidence="8">The sequence shown here is derived from an EMBL/GenBank/DDBJ whole genome shotgun (WGS) entry which is preliminary data.</text>
</comment>
<dbReference type="FunFam" id="1.10.220.10:FF:000001">
    <property type="entry name" value="Annexin"/>
    <property type="match status" value="1"/>
</dbReference>
<dbReference type="FunFam" id="1.10.220.10:FF:000008">
    <property type="entry name" value="Annexin"/>
    <property type="match status" value="1"/>
</dbReference>
<keyword evidence="4 7" id="KW-0106">Calcium</keyword>
<dbReference type="Gramene" id="rna37000">
    <property type="protein sequence ID" value="RHN52337.1"/>
    <property type="gene ID" value="gene37000"/>
</dbReference>
<dbReference type="Pfam" id="PF00191">
    <property type="entry name" value="Annexin"/>
    <property type="match status" value="4"/>
</dbReference>